<feature type="compositionally biased region" description="Basic and acidic residues" evidence="7">
    <location>
        <begin position="123"/>
        <end position="143"/>
    </location>
</feature>
<feature type="domain" description="Major facilitator superfamily (MFS) profile" evidence="10">
    <location>
        <begin position="1"/>
        <end position="242"/>
    </location>
</feature>
<keyword evidence="5 8" id="KW-0472">Membrane</keyword>
<dbReference type="PROSITE" id="PS50850">
    <property type="entry name" value="MFS"/>
    <property type="match status" value="1"/>
</dbReference>
<comment type="similarity">
    <text evidence="6">Belongs to the major facilitator superfamily. Spinster (TC 2.A.1.49) family.</text>
</comment>
<dbReference type="Gene3D" id="1.20.1250.20">
    <property type="entry name" value="MFS general substrate transporter like domains"/>
    <property type="match status" value="1"/>
</dbReference>
<evidence type="ECO:0000256" key="9">
    <source>
        <dbReference type="SAM" id="SignalP"/>
    </source>
</evidence>
<feature type="transmembrane region" description="Helical" evidence="8">
    <location>
        <begin position="169"/>
        <end position="187"/>
    </location>
</feature>
<dbReference type="Proteomes" id="UP001190700">
    <property type="component" value="Unassembled WGS sequence"/>
</dbReference>
<comment type="subcellular location">
    <subcellularLocation>
        <location evidence="1">Membrane</location>
        <topology evidence="1">Multi-pass membrane protein</topology>
    </subcellularLocation>
</comment>
<dbReference type="GO" id="GO:0016020">
    <property type="term" value="C:membrane"/>
    <property type="evidence" value="ECO:0007669"/>
    <property type="project" value="UniProtKB-SubCell"/>
</dbReference>
<protein>
    <recommendedName>
        <fullName evidence="10">Major facilitator superfamily (MFS) profile domain-containing protein</fullName>
    </recommendedName>
</protein>
<evidence type="ECO:0000256" key="6">
    <source>
        <dbReference type="ARBA" id="ARBA00024338"/>
    </source>
</evidence>
<feature type="transmembrane region" description="Helical" evidence="8">
    <location>
        <begin position="64"/>
        <end position="81"/>
    </location>
</feature>
<proteinExistence type="inferred from homology"/>
<dbReference type="AlphaFoldDB" id="A0AAE0KP61"/>
<gene>
    <name evidence="11" type="ORF">CYMTET_35168</name>
</gene>
<evidence type="ECO:0000256" key="4">
    <source>
        <dbReference type="ARBA" id="ARBA00022989"/>
    </source>
</evidence>
<evidence type="ECO:0000256" key="2">
    <source>
        <dbReference type="ARBA" id="ARBA00022448"/>
    </source>
</evidence>
<feature type="non-terminal residue" evidence="11">
    <location>
        <position position="1"/>
    </location>
</feature>
<dbReference type="PANTHER" id="PTHR23505">
    <property type="entry name" value="SPINSTER"/>
    <property type="match status" value="1"/>
</dbReference>
<keyword evidence="2" id="KW-0813">Transport</keyword>
<feature type="non-terminal residue" evidence="11">
    <location>
        <position position="242"/>
    </location>
</feature>
<dbReference type="InterPro" id="IPR036259">
    <property type="entry name" value="MFS_trans_sf"/>
</dbReference>
<dbReference type="SUPFAM" id="SSF103473">
    <property type="entry name" value="MFS general substrate transporter"/>
    <property type="match status" value="1"/>
</dbReference>
<keyword evidence="4 8" id="KW-1133">Transmembrane helix</keyword>
<dbReference type="InterPro" id="IPR020846">
    <property type="entry name" value="MFS_dom"/>
</dbReference>
<evidence type="ECO:0000256" key="3">
    <source>
        <dbReference type="ARBA" id="ARBA00022692"/>
    </source>
</evidence>
<evidence type="ECO:0000313" key="11">
    <source>
        <dbReference type="EMBL" id="KAK3255661.1"/>
    </source>
</evidence>
<name>A0AAE0KP61_9CHLO</name>
<keyword evidence="12" id="KW-1185">Reference proteome</keyword>
<evidence type="ECO:0000256" key="5">
    <source>
        <dbReference type="ARBA" id="ARBA00023136"/>
    </source>
</evidence>
<evidence type="ECO:0000259" key="10">
    <source>
        <dbReference type="PROSITE" id="PS50850"/>
    </source>
</evidence>
<comment type="caution">
    <text evidence="11">The sequence shown here is derived from an EMBL/GenBank/DDBJ whole genome shotgun (WGS) entry which is preliminary data.</text>
</comment>
<evidence type="ECO:0000313" key="12">
    <source>
        <dbReference type="Proteomes" id="UP001190700"/>
    </source>
</evidence>
<evidence type="ECO:0000256" key="8">
    <source>
        <dbReference type="SAM" id="Phobius"/>
    </source>
</evidence>
<dbReference type="PANTHER" id="PTHR23505:SF52">
    <property type="entry name" value="MAJOR FACILITATOR SUPERFAMILY PROTEIN"/>
    <property type="match status" value="1"/>
</dbReference>
<dbReference type="Pfam" id="PF07690">
    <property type="entry name" value="MFS_1"/>
    <property type="match status" value="1"/>
</dbReference>
<feature type="transmembrane region" description="Helical" evidence="8">
    <location>
        <begin position="93"/>
        <end position="110"/>
    </location>
</feature>
<dbReference type="GO" id="GO:0022857">
    <property type="term" value="F:transmembrane transporter activity"/>
    <property type="evidence" value="ECO:0007669"/>
    <property type="project" value="InterPro"/>
</dbReference>
<sequence length="242" mass="24561">HCLTVVTCLLWSAASAAGGCVQSFEGLLATRALTGLAQAATAPAAYSLIADLAPPSMIATSNSIYASGIYIGGALASLGVPLDEVVGWRGAKFLVAGIGVAAAGIAYVFVPEPRRQAVSSGAAEREGAPRRAAEKAEETRSRDEEEEVAFGADFVASLRQILASPAVRWLLLAAAVRFCAGFGLAVWKGPFFLGKFPGQADSFGVINAAIVGLGGGASVLIGGRLADSLASKSANPAQARLQ</sequence>
<feature type="region of interest" description="Disordered" evidence="7">
    <location>
        <begin position="119"/>
        <end position="144"/>
    </location>
</feature>
<organism evidence="11 12">
    <name type="scientific">Cymbomonas tetramitiformis</name>
    <dbReference type="NCBI Taxonomy" id="36881"/>
    <lineage>
        <taxon>Eukaryota</taxon>
        <taxon>Viridiplantae</taxon>
        <taxon>Chlorophyta</taxon>
        <taxon>Pyramimonadophyceae</taxon>
        <taxon>Pyramimonadales</taxon>
        <taxon>Pyramimonadaceae</taxon>
        <taxon>Cymbomonas</taxon>
    </lineage>
</organism>
<evidence type="ECO:0000256" key="7">
    <source>
        <dbReference type="SAM" id="MobiDB-lite"/>
    </source>
</evidence>
<keyword evidence="3 8" id="KW-0812">Transmembrane</keyword>
<dbReference type="InterPro" id="IPR044770">
    <property type="entry name" value="MFS_spinster-like"/>
</dbReference>
<evidence type="ECO:0000256" key="1">
    <source>
        <dbReference type="ARBA" id="ARBA00004141"/>
    </source>
</evidence>
<accession>A0AAE0KP61</accession>
<keyword evidence="9" id="KW-0732">Signal</keyword>
<feature type="signal peptide" evidence="9">
    <location>
        <begin position="1"/>
        <end position="18"/>
    </location>
</feature>
<dbReference type="EMBL" id="LGRX02022403">
    <property type="protein sequence ID" value="KAK3255661.1"/>
    <property type="molecule type" value="Genomic_DNA"/>
</dbReference>
<feature type="chain" id="PRO_5042060253" description="Major facilitator superfamily (MFS) profile domain-containing protein" evidence="9">
    <location>
        <begin position="19"/>
        <end position="242"/>
    </location>
</feature>
<dbReference type="InterPro" id="IPR011701">
    <property type="entry name" value="MFS"/>
</dbReference>
<reference evidence="11 12" key="1">
    <citation type="journal article" date="2015" name="Genome Biol. Evol.">
        <title>Comparative Genomics of a Bacterivorous Green Alga Reveals Evolutionary Causalities and Consequences of Phago-Mixotrophic Mode of Nutrition.</title>
        <authorList>
            <person name="Burns J.A."/>
            <person name="Paasch A."/>
            <person name="Narechania A."/>
            <person name="Kim E."/>
        </authorList>
    </citation>
    <scope>NUCLEOTIDE SEQUENCE [LARGE SCALE GENOMIC DNA]</scope>
    <source>
        <strain evidence="11 12">PLY_AMNH</strain>
    </source>
</reference>
<feature type="transmembrane region" description="Helical" evidence="8">
    <location>
        <begin position="202"/>
        <end position="223"/>
    </location>
</feature>